<keyword evidence="1" id="KW-0812">Transmembrane</keyword>
<keyword evidence="1" id="KW-1133">Transmembrane helix</keyword>
<evidence type="ECO:0000256" key="1">
    <source>
        <dbReference type="SAM" id="Phobius"/>
    </source>
</evidence>
<dbReference type="EMBL" id="UGQS01000003">
    <property type="protein sequence ID" value="STZ83008.1"/>
    <property type="molecule type" value="Genomic_DNA"/>
</dbReference>
<feature type="transmembrane region" description="Helical" evidence="1">
    <location>
        <begin position="121"/>
        <end position="140"/>
    </location>
</feature>
<dbReference type="AlphaFoldDB" id="A0A378URK7"/>
<gene>
    <name evidence="2" type="ORF">NCTC10295_02152</name>
    <name evidence="3" type="ORF">NCTC10295_02344</name>
</gene>
<proteinExistence type="predicted"/>
<dbReference type="Proteomes" id="UP000254651">
    <property type="component" value="Unassembled WGS sequence"/>
</dbReference>
<evidence type="ECO:0000313" key="4">
    <source>
        <dbReference type="Proteomes" id="UP000254651"/>
    </source>
</evidence>
<feature type="transmembrane region" description="Helical" evidence="1">
    <location>
        <begin position="95"/>
        <end position="115"/>
    </location>
</feature>
<protein>
    <submittedName>
        <fullName evidence="3">Putative phage associated protein</fullName>
    </submittedName>
</protein>
<feature type="transmembrane region" description="Helical" evidence="1">
    <location>
        <begin position="65"/>
        <end position="83"/>
    </location>
</feature>
<feature type="transmembrane region" description="Helical" evidence="1">
    <location>
        <begin position="27"/>
        <end position="45"/>
    </location>
</feature>
<reference evidence="3 4" key="1">
    <citation type="submission" date="2018-06" db="EMBL/GenBank/DDBJ databases">
        <authorList>
            <consortium name="Pathogen Informatics"/>
            <person name="Doyle S."/>
        </authorList>
    </citation>
    <scope>NUCLEOTIDE SEQUENCE [LARGE SCALE GENOMIC DNA]</scope>
    <source>
        <strain evidence="3 4">NCTC10295</strain>
    </source>
</reference>
<accession>A0A378URK7</accession>
<dbReference type="EMBL" id="UGQS01000002">
    <property type="protein sequence ID" value="STZ77335.1"/>
    <property type="molecule type" value="Genomic_DNA"/>
</dbReference>
<organism evidence="3 4">
    <name type="scientific">Bergeriella denitrificans</name>
    <name type="common">Neisseria denitrificans</name>
    <dbReference type="NCBI Taxonomy" id="494"/>
    <lineage>
        <taxon>Bacteria</taxon>
        <taxon>Pseudomonadati</taxon>
        <taxon>Pseudomonadota</taxon>
        <taxon>Betaproteobacteria</taxon>
        <taxon>Neisseriales</taxon>
        <taxon>Neisseriaceae</taxon>
        <taxon>Bergeriella</taxon>
    </lineage>
</organism>
<keyword evidence="1" id="KW-0472">Membrane</keyword>
<keyword evidence="4" id="KW-1185">Reference proteome</keyword>
<sequence length="150" mass="16790">MKMCGILGEARQKIYWFKQWLLRGSRLIQLGSALGFLGYAVVFGIDGDLLYEMPIYEKFKTLNAFYLALFFTGFSGAQISALFGRGVRGEAAAGYLLLVAALIWLLVSVAFQAAYPPLNTGFVLPTVLWLMCTLTGISMMEEVRRKQLER</sequence>
<evidence type="ECO:0000313" key="2">
    <source>
        <dbReference type="EMBL" id="STZ77335.1"/>
    </source>
</evidence>
<evidence type="ECO:0000313" key="3">
    <source>
        <dbReference type="EMBL" id="STZ83008.1"/>
    </source>
</evidence>
<name>A0A378URK7_BERDE</name>